<evidence type="ECO:0000256" key="1">
    <source>
        <dbReference type="SAM" id="SignalP"/>
    </source>
</evidence>
<accession>A0A0N7LP60</accession>
<keyword evidence="1" id="KW-0732">Signal</keyword>
<gene>
    <name evidence="2" type="ORF">RUM4293_03215</name>
</gene>
<dbReference type="EMBL" id="CYPS01000046">
    <property type="protein sequence ID" value="CUH44316.1"/>
    <property type="molecule type" value="Genomic_DNA"/>
</dbReference>
<dbReference type="Proteomes" id="UP000050786">
    <property type="component" value="Unassembled WGS sequence"/>
</dbReference>
<proteinExistence type="predicted"/>
<evidence type="ECO:0000313" key="2">
    <source>
        <dbReference type="EMBL" id="CUH44316.1"/>
    </source>
</evidence>
<evidence type="ECO:0000313" key="3">
    <source>
        <dbReference type="Proteomes" id="UP000050786"/>
    </source>
</evidence>
<sequence>MTKVLASVMALLSLVMITACSAPLRTTGDEVQRLATEIRSLGPDIDPEEANRAARIAYSYTAQLVQEYEITDPPLIHNAKVNKGLRPRGLCWHWAEDIERRLKQENFQTLDLHRAIANADNQFRIDHSTAIISRKGETMFDGVVLDPWRYGGVLFWSPLVEDTKYEWVPRSVVLEKRRQEQYGELLPYVGG</sequence>
<feature type="signal peptide" evidence="1">
    <location>
        <begin position="1"/>
        <end position="21"/>
    </location>
</feature>
<evidence type="ECO:0008006" key="4">
    <source>
        <dbReference type="Google" id="ProtNLM"/>
    </source>
</evidence>
<protein>
    <recommendedName>
        <fullName evidence="4">Lipoprotein</fullName>
    </recommendedName>
</protein>
<dbReference type="PROSITE" id="PS51257">
    <property type="entry name" value="PROKAR_LIPOPROTEIN"/>
    <property type="match status" value="1"/>
</dbReference>
<organism evidence="2 3">
    <name type="scientific">Ruegeria atlantica</name>
    <dbReference type="NCBI Taxonomy" id="81569"/>
    <lineage>
        <taxon>Bacteria</taxon>
        <taxon>Pseudomonadati</taxon>
        <taxon>Pseudomonadota</taxon>
        <taxon>Alphaproteobacteria</taxon>
        <taxon>Rhodobacterales</taxon>
        <taxon>Roseobacteraceae</taxon>
        <taxon>Ruegeria</taxon>
    </lineage>
</organism>
<dbReference type="AlphaFoldDB" id="A0A0N7LP60"/>
<feature type="chain" id="PRO_5006015469" description="Lipoprotein" evidence="1">
    <location>
        <begin position="22"/>
        <end position="191"/>
    </location>
</feature>
<dbReference type="RefSeq" id="WP_058274312.1">
    <property type="nucleotide sequence ID" value="NZ_CYPS01000046.1"/>
</dbReference>
<name>A0A0N7LP60_9RHOB</name>
<keyword evidence="3" id="KW-1185">Reference proteome</keyword>
<reference evidence="3" key="1">
    <citation type="submission" date="2015-09" db="EMBL/GenBank/DDBJ databases">
        <authorList>
            <person name="Rodrigo-Torres L."/>
            <person name="Arahal D.R."/>
        </authorList>
    </citation>
    <scope>NUCLEOTIDE SEQUENCE [LARGE SCALE GENOMIC DNA]</scope>
    <source>
        <strain evidence="3">CECT 4293</strain>
    </source>
</reference>